<dbReference type="GO" id="GO:0009103">
    <property type="term" value="P:lipopolysaccharide biosynthetic process"/>
    <property type="evidence" value="ECO:0007669"/>
    <property type="project" value="UniProtKB-ARBA"/>
</dbReference>
<keyword evidence="2" id="KW-1003">Cell membrane</keyword>
<comment type="subcellular location">
    <subcellularLocation>
        <location evidence="1">Cell membrane</location>
        <topology evidence="1">Multi-pass membrane protein</topology>
    </subcellularLocation>
</comment>
<reference evidence="10 11" key="1">
    <citation type="journal article" date="2015" name="Nature">
        <title>rRNA introns, odd ribosomes, and small enigmatic genomes across a large radiation of phyla.</title>
        <authorList>
            <person name="Brown C.T."/>
            <person name="Hug L.A."/>
            <person name="Thomas B.C."/>
            <person name="Sharon I."/>
            <person name="Castelle C.J."/>
            <person name="Singh A."/>
            <person name="Wilkins M.J."/>
            <person name="Williams K.H."/>
            <person name="Banfield J.F."/>
        </authorList>
    </citation>
    <scope>NUCLEOTIDE SEQUENCE [LARGE SCALE GENOMIC DNA]</scope>
</reference>
<feature type="transmembrane region" description="Helical" evidence="8">
    <location>
        <begin position="125"/>
        <end position="144"/>
    </location>
</feature>
<evidence type="ECO:0000256" key="7">
    <source>
        <dbReference type="ARBA" id="ARBA00023136"/>
    </source>
</evidence>
<dbReference type="GO" id="GO:0005886">
    <property type="term" value="C:plasma membrane"/>
    <property type="evidence" value="ECO:0007669"/>
    <property type="project" value="UniProtKB-SubCell"/>
</dbReference>
<evidence type="ECO:0000256" key="2">
    <source>
        <dbReference type="ARBA" id="ARBA00022475"/>
    </source>
</evidence>
<evidence type="ECO:0000313" key="10">
    <source>
        <dbReference type="EMBL" id="KKS97271.1"/>
    </source>
</evidence>
<sequence length="506" mass="58855">MKEHFNELKREIPKHKIVYSLLFIVLSWGFYLRVYNIGTSLGFYFDQGRDALVIWDLLHNGKPFLIGPTTGIAGIFRGPGYYYLITPLYLLGKGDPVWPSMFLSFTTILAILILFILGAEIQNRITGLLAATIAAFSFYIVTASRWLSNPTPMLVLSMILVWLMFRVLEGKRLAWVGISFVAGLSLFHFGSSGEFFYFPALGVFLIWQRKNLPEKKGLVLSVLVFLVTVLPLALFDIRHQGILSNNLRKFMFEEGSFKATFWDVVRERINFFYDVSTNKIFHWRRARELRILGLVGLTFLFWLPKLIKNDKIKIIFLLLSSPIIGLMFFQGNFGNIYDYYLTGYYLIFILLFSIILGKMWNSVPGKVFVIYFLYVFINLNYHVTKSRISDQLDGKNSVGFGNSKWAVEWVYRDAGDRKFNVDVYVPPVIPYAYDYLFKWYPTTSRFQGIDSELVQSNVDLLYTIYEADPPHPERLDEWLKRQEGIGRIEEEENYGGVFVQRRTRIH</sequence>
<evidence type="ECO:0000256" key="5">
    <source>
        <dbReference type="ARBA" id="ARBA00022692"/>
    </source>
</evidence>
<keyword evidence="7 8" id="KW-0472">Membrane</keyword>
<organism evidence="10 11">
    <name type="scientific">Candidatus Woesebacteria bacterium GW2011_GWB1_43_14</name>
    <dbReference type="NCBI Taxonomy" id="1618578"/>
    <lineage>
        <taxon>Bacteria</taxon>
        <taxon>Candidatus Woeseibacteriota</taxon>
    </lineage>
</organism>
<evidence type="ECO:0000256" key="8">
    <source>
        <dbReference type="SAM" id="Phobius"/>
    </source>
</evidence>
<dbReference type="EMBL" id="LCFQ01000013">
    <property type="protein sequence ID" value="KKS97271.1"/>
    <property type="molecule type" value="Genomic_DNA"/>
</dbReference>
<dbReference type="PANTHER" id="PTHR33908:SF11">
    <property type="entry name" value="MEMBRANE PROTEIN"/>
    <property type="match status" value="1"/>
</dbReference>
<dbReference type="STRING" id="1618578.UV74_C0013G0393"/>
<dbReference type="InterPro" id="IPR050297">
    <property type="entry name" value="LipidA_mod_glycosyltrf_83"/>
</dbReference>
<accession>A0A0G1FQG3</accession>
<feature type="transmembrane region" description="Helical" evidence="8">
    <location>
        <begin position="21"/>
        <end position="45"/>
    </location>
</feature>
<evidence type="ECO:0000256" key="3">
    <source>
        <dbReference type="ARBA" id="ARBA00022676"/>
    </source>
</evidence>
<evidence type="ECO:0000256" key="6">
    <source>
        <dbReference type="ARBA" id="ARBA00022989"/>
    </source>
</evidence>
<feature type="transmembrane region" description="Helical" evidence="8">
    <location>
        <begin position="97"/>
        <end position="118"/>
    </location>
</feature>
<feature type="transmembrane region" description="Helical" evidence="8">
    <location>
        <begin position="150"/>
        <end position="168"/>
    </location>
</feature>
<keyword evidence="4" id="KW-0808">Transferase</keyword>
<keyword evidence="3" id="KW-0328">Glycosyltransferase</keyword>
<feature type="transmembrane region" description="Helical" evidence="8">
    <location>
        <begin position="363"/>
        <end position="381"/>
    </location>
</feature>
<evidence type="ECO:0000313" key="11">
    <source>
        <dbReference type="Proteomes" id="UP000034090"/>
    </source>
</evidence>
<gene>
    <name evidence="10" type="ORF">UV74_C0013G0393</name>
</gene>
<keyword evidence="6 8" id="KW-1133">Transmembrane helix</keyword>
<feature type="transmembrane region" description="Helical" evidence="8">
    <location>
        <begin position="289"/>
        <end position="306"/>
    </location>
</feature>
<proteinExistence type="predicted"/>
<feature type="transmembrane region" description="Helical" evidence="8">
    <location>
        <begin position="312"/>
        <end position="329"/>
    </location>
</feature>
<dbReference type="GO" id="GO:0016763">
    <property type="term" value="F:pentosyltransferase activity"/>
    <property type="evidence" value="ECO:0007669"/>
    <property type="project" value="TreeGrafter"/>
</dbReference>
<evidence type="ECO:0000259" key="9">
    <source>
        <dbReference type="Pfam" id="PF13231"/>
    </source>
</evidence>
<name>A0A0G1FQG3_9BACT</name>
<keyword evidence="5 8" id="KW-0812">Transmembrane</keyword>
<feature type="domain" description="Glycosyltransferase RgtA/B/C/D-like" evidence="9">
    <location>
        <begin position="78"/>
        <end position="232"/>
    </location>
</feature>
<feature type="transmembrane region" description="Helical" evidence="8">
    <location>
        <begin position="336"/>
        <end position="357"/>
    </location>
</feature>
<dbReference type="PANTHER" id="PTHR33908">
    <property type="entry name" value="MANNOSYLTRANSFERASE YKCB-RELATED"/>
    <property type="match status" value="1"/>
</dbReference>
<dbReference type="AlphaFoldDB" id="A0A0G1FQG3"/>
<dbReference type="Pfam" id="PF13231">
    <property type="entry name" value="PMT_2"/>
    <property type="match status" value="1"/>
</dbReference>
<feature type="transmembrane region" description="Helical" evidence="8">
    <location>
        <begin position="218"/>
        <end position="237"/>
    </location>
</feature>
<dbReference type="InterPro" id="IPR038731">
    <property type="entry name" value="RgtA/B/C-like"/>
</dbReference>
<protein>
    <recommendedName>
        <fullName evidence="9">Glycosyltransferase RgtA/B/C/D-like domain-containing protein</fullName>
    </recommendedName>
</protein>
<dbReference type="Proteomes" id="UP000034090">
    <property type="component" value="Unassembled WGS sequence"/>
</dbReference>
<comment type="caution">
    <text evidence="10">The sequence shown here is derived from an EMBL/GenBank/DDBJ whole genome shotgun (WGS) entry which is preliminary data.</text>
</comment>
<evidence type="ECO:0000256" key="1">
    <source>
        <dbReference type="ARBA" id="ARBA00004651"/>
    </source>
</evidence>
<feature type="transmembrane region" description="Helical" evidence="8">
    <location>
        <begin position="175"/>
        <end position="198"/>
    </location>
</feature>
<evidence type="ECO:0000256" key="4">
    <source>
        <dbReference type="ARBA" id="ARBA00022679"/>
    </source>
</evidence>